<dbReference type="SMART" id="SM00032">
    <property type="entry name" value="CCP"/>
    <property type="match status" value="1"/>
</dbReference>
<feature type="region of interest" description="Disordered" evidence="18">
    <location>
        <begin position="237"/>
        <end position="269"/>
    </location>
</feature>
<evidence type="ECO:0000256" key="12">
    <source>
        <dbReference type="ARBA" id="ARBA00023180"/>
    </source>
</evidence>
<proteinExistence type="predicted"/>
<dbReference type="PANTHER" id="PTHR15060:SF0">
    <property type="entry name" value="INTERLEUKIN-15 RECEPTOR SUBUNIT ALPHA"/>
    <property type="match status" value="1"/>
</dbReference>
<dbReference type="Proteomes" id="UP000664940">
    <property type="component" value="Unassembled WGS sequence"/>
</dbReference>
<evidence type="ECO:0000256" key="18">
    <source>
        <dbReference type="SAM" id="MobiDB-lite"/>
    </source>
</evidence>
<feature type="compositionally biased region" description="Polar residues" evidence="18">
    <location>
        <begin position="166"/>
        <end position="181"/>
    </location>
</feature>
<comment type="caution">
    <text evidence="22">The sequence shown here is derived from an EMBL/GenBank/DDBJ whole genome shotgun (WGS) entry which is preliminary data.</text>
</comment>
<reference evidence="22 23" key="1">
    <citation type="journal article" date="2020" name="Nature">
        <title>Six reference-quality genomes reveal evolution of bat adaptations.</title>
        <authorList>
            <person name="Jebb D."/>
            <person name="Huang Z."/>
            <person name="Pippel M."/>
            <person name="Hughes G.M."/>
            <person name="Lavrichenko K."/>
            <person name="Devanna P."/>
            <person name="Winkler S."/>
            <person name="Jermiin L.S."/>
            <person name="Skirmuntt E.C."/>
            <person name="Katzourakis A."/>
            <person name="Burkitt-Gray L."/>
            <person name="Ray D.A."/>
            <person name="Sullivan K.A.M."/>
            <person name="Roscito J.G."/>
            <person name="Kirilenko B.M."/>
            <person name="Davalos L.M."/>
            <person name="Corthals A.P."/>
            <person name="Power M.L."/>
            <person name="Jones G."/>
            <person name="Ransome R.D."/>
            <person name="Dechmann D.K.N."/>
            <person name="Locatelli A.G."/>
            <person name="Puechmaille S.J."/>
            <person name="Fedrigo O."/>
            <person name="Jarvis E.D."/>
            <person name="Hiller M."/>
            <person name="Vernes S.C."/>
            <person name="Myers E.W."/>
            <person name="Teeling E.C."/>
        </authorList>
    </citation>
    <scope>NUCLEOTIDE SEQUENCE [LARGE SCALE GENOMIC DNA]</scope>
    <source>
        <strain evidence="22">Bat1K_MPI-CBG_1</strain>
    </source>
</reference>
<comment type="caution">
    <text evidence="17">Lacks conserved residue(s) required for the propagation of feature annotation.</text>
</comment>
<accession>A0A834EUT8</accession>
<gene>
    <name evidence="22" type="ORF">HJG60_006682</name>
</gene>
<evidence type="ECO:0000256" key="16">
    <source>
        <dbReference type="ARBA" id="ARBA00069591"/>
    </source>
</evidence>
<dbReference type="Gene3D" id="2.20.28.230">
    <property type="match status" value="1"/>
</dbReference>
<dbReference type="SUPFAM" id="SSF57535">
    <property type="entry name" value="Complement control module/SCR domain"/>
    <property type="match status" value="1"/>
</dbReference>
<dbReference type="InterPro" id="IPR042372">
    <property type="entry name" value="IL15RA"/>
</dbReference>
<evidence type="ECO:0000256" key="9">
    <source>
        <dbReference type="ARBA" id="ARBA00023136"/>
    </source>
</evidence>
<keyword evidence="8 19" id="KW-1133">Transmembrane helix</keyword>
<dbReference type="GO" id="GO:0042010">
    <property type="term" value="F:interleukin-15 receptor activity"/>
    <property type="evidence" value="ECO:0007669"/>
    <property type="project" value="InterPro"/>
</dbReference>
<dbReference type="GO" id="GO:0005886">
    <property type="term" value="C:plasma membrane"/>
    <property type="evidence" value="ECO:0007669"/>
    <property type="project" value="UniProtKB-ARBA"/>
</dbReference>
<organism evidence="22 23">
    <name type="scientific">Phyllostomus discolor</name>
    <name type="common">pale spear-nosed bat</name>
    <dbReference type="NCBI Taxonomy" id="89673"/>
    <lineage>
        <taxon>Eukaryota</taxon>
        <taxon>Metazoa</taxon>
        <taxon>Chordata</taxon>
        <taxon>Craniata</taxon>
        <taxon>Vertebrata</taxon>
        <taxon>Euteleostomi</taxon>
        <taxon>Mammalia</taxon>
        <taxon>Eutheria</taxon>
        <taxon>Laurasiatheria</taxon>
        <taxon>Chiroptera</taxon>
        <taxon>Yangochiroptera</taxon>
        <taxon>Phyllostomidae</taxon>
        <taxon>Phyllostominae</taxon>
        <taxon>Phyllostomus</taxon>
    </lineage>
</organism>
<evidence type="ECO:0000256" key="7">
    <source>
        <dbReference type="ARBA" id="ARBA00022729"/>
    </source>
</evidence>
<keyword evidence="12" id="KW-0325">Glycoprotein</keyword>
<evidence type="ECO:0000313" key="22">
    <source>
        <dbReference type="EMBL" id="KAF6130481.1"/>
    </source>
</evidence>
<evidence type="ECO:0000256" key="1">
    <source>
        <dbReference type="ARBA" id="ARBA00004239"/>
    </source>
</evidence>
<dbReference type="InterPro" id="IPR035976">
    <property type="entry name" value="Sushi/SCR/CCP_sf"/>
</dbReference>
<keyword evidence="13" id="KW-0539">Nucleus</keyword>
<keyword evidence="5 17" id="KW-0768">Sushi</keyword>
<feature type="compositionally biased region" description="Low complexity" evidence="18">
    <location>
        <begin position="117"/>
        <end position="134"/>
    </location>
</feature>
<evidence type="ECO:0000256" key="19">
    <source>
        <dbReference type="SAM" id="Phobius"/>
    </source>
</evidence>
<sequence>MVVEGKAMARLRLRHCWLSDLPTLLLLLLLRPPATLGATCSTPTYVEHANIQVKSYNENSRERYTCNFGFKRKAGTSSLTKCLRNEDTNITQWTIPSLKCIRDPSLTRLRPHSTVAPTGVTPEPGSPSPSGKEPAFTFKSDTTTATKPGTTPHSRLMTPNPPAETTEVTGNEPSQDQSQTTAKALEHTVSASLEKPGAHAYNSTAVSVAVSIPVLVICGVCVAFLLVRYCKKSRQNSWTPSVQMENMEDRPMTGGTDGREEDTENHHIA</sequence>
<feature type="transmembrane region" description="Helical" evidence="19">
    <location>
        <begin position="205"/>
        <end position="227"/>
    </location>
</feature>
<name>A0A834EUT8_9CHIR</name>
<dbReference type="AlphaFoldDB" id="A0A834EUT8"/>
<dbReference type="EMBL" id="JABVXQ010000001">
    <property type="protein sequence ID" value="KAF6130481.1"/>
    <property type="molecule type" value="Genomic_DNA"/>
</dbReference>
<dbReference type="GO" id="GO:0031410">
    <property type="term" value="C:cytoplasmic vesicle"/>
    <property type="evidence" value="ECO:0007669"/>
    <property type="project" value="UniProtKB-ARBA"/>
</dbReference>
<dbReference type="GO" id="GO:0031965">
    <property type="term" value="C:nuclear membrane"/>
    <property type="evidence" value="ECO:0007669"/>
    <property type="project" value="UniProtKB-SubCell"/>
</dbReference>
<dbReference type="PROSITE" id="PS50923">
    <property type="entry name" value="SUSHI"/>
    <property type="match status" value="1"/>
</dbReference>
<feature type="compositionally biased region" description="Low complexity" evidence="18">
    <location>
        <begin position="142"/>
        <end position="151"/>
    </location>
</feature>
<keyword evidence="4" id="KW-0597">Phosphoprotein</keyword>
<evidence type="ECO:0000256" key="4">
    <source>
        <dbReference type="ARBA" id="ARBA00022553"/>
    </source>
</evidence>
<keyword evidence="7 20" id="KW-0732">Signal</keyword>
<keyword evidence="6 19" id="KW-0812">Transmembrane</keyword>
<evidence type="ECO:0000256" key="11">
    <source>
        <dbReference type="ARBA" id="ARBA00023170"/>
    </source>
</evidence>
<comment type="subunit">
    <text evidence="15">The interleukin-15 receptor IL15R is a heterotrimer of IL15RA, IL2RB and IL2RG. IL15RA also self-associates. Interacts with SYK.</text>
</comment>
<evidence type="ECO:0000256" key="6">
    <source>
        <dbReference type="ARBA" id="ARBA00022692"/>
    </source>
</evidence>
<dbReference type="GO" id="GO:0009986">
    <property type="term" value="C:cell surface"/>
    <property type="evidence" value="ECO:0007669"/>
    <property type="project" value="UniProtKB-SubCell"/>
</dbReference>
<keyword evidence="9 19" id="KW-0472">Membrane</keyword>
<dbReference type="PANTHER" id="PTHR15060">
    <property type="entry name" value="INTERLEUKIN-15 RECEPTOR SUBUNIT ALPHA"/>
    <property type="match status" value="1"/>
</dbReference>
<keyword evidence="10" id="KW-1015">Disulfide bond</keyword>
<evidence type="ECO:0000259" key="21">
    <source>
        <dbReference type="PROSITE" id="PS50923"/>
    </source>
</evidence>
<feature type="domain" description="Sushi" evidence="21">
    <location>
        <begin position="38"/>
        <end position="102"/>
    </location>
</feature>
<protein>
    <recommendedName>
        <fullName evidence="16">Interleukin-15 receptor subunit alpha</fullName>
    </recommendedName>
</protein>
<evidence type="ECO:0000313" key="23">
    <source>
        <dbReference type="Proteomes" id="UP000664940"/>
    </source>
</evidence>
<evidence type="ECO:0000256" key="20">
    <source>
        <dbReference type="SAM" id="SignalP"/>
    </source>
</evidence>
<evidence type="ECO:0000256" key="8">
    <source>
        <dbReference type="ARBA" id="ARBA00022989"/>
    </source>
</evidence>
<evidence type="ECO:0000256" key="2">
    <source>
        <dbReference type="ARBA" id="ARBA00004241"/>
    </source>
</evidence>
<keyword evidence="3" id="KW-0964">Secreted</keyword>
<dbReference type="FunFam" id="2.20.28.230:FF:000001">
    <property type="entry name" value="Interleukin 15 receptor subunit alpha"/>
    <property type="match status" value="1"/>
</dbReference>
<evidence type="ECO:0000256" key="5">
    <source>
        <dbReference type="ARBA" id="ARBA00022659"/>
    </source>
</evidence>
<evidence type="ECO:0000256" key="17">
    <source>
        <dbReference type="PROSITE-ProRule" id="PRU00302"/>
    </source>
</evidence>
<feature type="chain" id="PRO_5032368601" description="Interleukin-15 receptor subunit alpha" evidence="20">
    <location>
        <begin position="38"/>
        <end position="269"/>
    </location>
</feature>
<keyword evidence="11 22" id="KW-0675">Receptor</keyword>
<comment type="subcellular location">
    <subcellularLocation>
        <location evidence="2">Cell surface</location>
    </subcellularLocation>
    <subcellularLocation>
        <location evidence="14">Nucleus membrane</location>
        <topology evidence="14">Single-pass type I membrane protein</topology>
    </subcellularLocation>
    <subcellularLocation>
        <location evidence="1">Secreted</location>
        <location evidence="1">Extracellular space</location>
    </subcellularLocation>
</comment>
<dbReference type="InterPro" id="IPR000436">
    <property type="entry name" value="Sushi_SCR_CCP_dom"/>
</dbReference>
<evidence type="ECO:0000256" key="3">
    <source>
        <dbReference type="ARBA" id="ARBA00022525"/>
    </source>
</evidence>
<evidence type="ECO:0000256" key="10">
    <source>
        <dbReference type="ARBA" id="ARBA00023157"/>
    </source>
</evidence>
<evidence type="ECO:0000256" key="14">
    <source>
        <dbReference type="ARBA" id="ARBA00046292"/>
    </source>
</evidence>
<evidence type="ECO:0000256" key="13">
    <source>
        <dbReference type="ARBA" id="ARBA00023242"/>
    </source>
</evidence>
<feature type="region of interest" description="Disordered" evidence="18">
    <location>
        <begin position="109"/>
        <end position="181"/>
    </location>
</feature>
<dbReference type="CDD" id="cd00033">
    <property type="entry name" value="CCP"/>
    <property type="match status" value="1"/>
</dbReference>
<feature type="signal peptide" evidence="20">
    <location>
        <begin position="1"/>
        <end position="37"/>
    </location>
</feature>
<evidence type="ECO:0000256" key="15">
    <source>
        <dbReference type="ARBA" id="ARBA00062744"/>
    </source>
</evidence>
<dbReference type="GO" id="GO:0005576">
    <property type="term" value="C:extracellular region"/>
    <property type="evidence" value="ECO:0007669"/>
    <property type="project" value="UniProtKB-SubCell"/>
</dbReference>